<dbReference type="AlphaFoldDB" id="A0A1I7GEB8"/>
<dbReference type="STRING" id="388950.GCA_001611675_00051"/>
<evidence type="ECO:0000313" key="2">
    <source>
        <dbReference type="Proteomes" id="UP000182491"/>
    </source>
</evidence>
<protein>
    <recommendedName>
        <fullName evidence="3">Tetratricopeptide repeat-containing protein</fullName>
    </recommendedName>
</protein>
<keyword evidence="2" id="KW-1185">Reference proteome</keyword>
<dbReference type="Proteomes" id="UP000182491">
    <property type="component" value="Unassembled WGS sequence"/>
</dbReference>
<evidence type="ECO:0000313" key="1">
    <source>
        <dbReference type="EMBL" id="SFU46812.1"/>
    </source>
</evidence>
<organism evidence="1 2">
    <name type="scientific">Pontibacter akesuensis</name>
    <dbReference type="NCBI Taxonomy" id="388950"/>
    <lineage>
        <taxon>Bacteria</taxon>
        <taxon>Pseudomonadati</taxon>
        <taxon>Bacteroidota</taxon>
        <taxon>Cytophagia</taxon>
        <taxon>Cytophagales</taxon>
        <taxon>Hymenobacteraceae</taxon>
        <taxon>Pontibacter</taxon>
    </lineage>
</organism>
<evidence type="ECO:0008006" key="3">
    <source>
        <dbReference type="Google" id="ProtNLM"/>
    </source>
</evidence>
<proteinExistence type="predicted"/>
<dbReference type="EMBL" id="FPCA01000001">
    <property type="protein sequence ID" value="SFU46812.1"/>
    <property type="molecule type" value="Genomic_DNA"/>
</dbReference>
<gene>
    <name evidence="1" type="ORF">SAMN04487941_0952</name>
</gene>
<reference evidence="2" key="1">
    <citation type="submission" date="2016-10" db="EMBL/GenBank/DDBJ databases">
        <authorList>
            <person name="Varghese N."/>
        </authorList>
    </citation>
    <scope>NUCLEOTIDE SEQUENCE [LARGE SCALE GENOMIC DNA]</scope>
    <source>
        <strain evidence="2">DSM 18820</strain>
    </source>
</reference>
<accession>A0A1I7GEB8</accession>
<name>A0A1I7GEB8_9BACT</name>
<sequence length="494" mass="57462">MEELSRLVKLINRHGQKGSVLLNLQDEHTLEARLFRLLEESKVRTDQDATFALYGSETLTSNYRMLKSRFRKKLNNHLHLVKLTDKYFDQHIIATQECLSLLHNGFTLMQLSEQRMADRKFDQVWELAKENELTDLGIKALEYKQTLCANSGNLKEYMRLDSLLHQERPLRAAEQEALKIYHLCMVQQKTNVKARAALLSQYPDTLAHMRSIWQSTGSSVVYSYYHILRINYLEFSGNYEGVVEAVIEANKLHTKGLINKAWYNHRFNLHIQIYALLRSKRYEEGLTLAAEAVNHFDQFSSNWYAVMENYILLALHARQYGLAVSLLEGALTEGHHAKISDIILERFELIRLHALLLEKVSWIDKVELKESFKGQLAFLPKDKTGFNLALLQLDILEVLAKPKNDLEQQAERVRKYTSKYLKGEKAERPRLFMRMLQLALQEHSLAVVQERGEKLLNKLKVTPLPGDAFAEVEVVPYEHLWALVLELLELRQKH</sequence>